<dbReference type="EMBL" id="BLXZ01000006">
    <property type="protein sequence ID" value="GFO69523.1"/>
    <property type="molecule type" value="Genomic_DNA"/>
</dbReference>
<organism evidence="2 3">
    <name type="scientific">Geomonas limicola</name>
    <dbReference type="NCBI Taxonomy" id="2740186"/>
    <lineage>
        <taxon>Bacteria</taxon>
        <taxon>Pseudomonadati</taxon>
        <taxon>Thermodesulfobacteriota</taxon>
        <taxon>Desulfuromonadia</taxon>
        <taxon>Geobacterales</taxon>
        <taxon>Geobacteraceae</taxon>
        <taxon>Geomonas</taxon>
    </lineage>
</organism>
<reference evidence="3" key="1">
    <citation type="submission" date="2020-06" db="EMBL/GenBank/DDBJ databases">
        <title>Draft genomic sequecing of Geomonas sp. Red745.</title>
        <authorList>
            <person name="Itoh H."/>
            <person name="Xu Z.X."/>
            <person name="Ushijima N."/>
            <person name="Masuda Y."/>
            <person name="Shiratori Y."/>
            <person name="Senoo K."/>
        </authorList>
    </citation>
    <scope>NUCLEOTIDE SEQUENCE [LARGE SCALE GENOMIC DNA]</scope>
    <source>
        <strain evidence="3">Red745</strain>
    </source>
</reference>
<evidence type="ECO:0000256" key="1">
    <source>
        <dbReference type="SAM" id="Coils"/>
    </source>
</evidence>
<proteinExistence type="predicted"/>
<gene>
    <name evidence="2" type="ORF">GMLC_31020</name>
</gene>
<evidence type="ECO:0000313" key="3">
    <source>
        <dbReference type="Proteomes" id="UP000587586"/>
    </source>
</evidence>
<name>A0A6V8NDA1_9BACT</name>
<protein>
    <submittedName>
        <fullName evidence="2">Uncharacterized protein</fullName>
    </submittedName>
</protein>
<keyword evidence="1" id="KW-0175">Coiled coil</keyword>
<dbReference type="AlphaFoldDB" id="A0A6V8NDA1"/>
<evidence type="ECO:0000313" key="2">
    <source>
        <dbReference type="EMBL" id="GFO69523.1"/>
    </source>
</evidence>
<comment type="caution">
    <text evidence="2">The sequence shown here is derived from an EMBL/GenBank/DDBJ whole genome shotgun (WGS) entry which is preliminary data.</text>
</comment>
<sequence>MEPDRGEALRDLLDWTTRYLDFITGEEALIQEDYARVSARGAKKELQVGYFMELAATTESMAQELRDRVAGFEAVRKQLALNVERQRVLQAEIFDLRSRLGWLRSRDNDPGRPREERRNEARLERKIGSLQSELATLPNVDPEVLQYYTVLVEQGRWQGEWLALKVEEYRALRALAESVPYGEPRDLEELGQAYRRLSRTYQGEISRLNRRIDELDRKREAVNPSGTPGELDRARNLIDLYERLHQRYDRRVRELKGLVGACDAELSELHSLQR</sequence>
<accession>A0A6V8NDA1</accession>
<dbReference type="Proteomes" id="UP000587586">
    <property type="component" value="Unassembled WGS sequence"/>
</dbReference>
<feature type="coiled-coil region" evidence="1">
    <location>
        <begin position="198"/>
        <end position="251"/>
    </location>
</feature>
<keyword evidence="3" id="KW-1185">Reference proteome</keyword>